<dbReference type="EMBL" id="JYNY01000164">
    <property type="protein sequence ID" value="KJJ85408.1"/>
    <property type="molecule type" value="Genomic_DNA"/>
</dbReference>
<dbReference type="SUPFAM" id="SSF48239">
    <property type="entry name" value="Terpenoid cyclases/Protein prenyltransferases"/>
    <property type="match status" value="1"/>
</dbReference>
<evidence type="ECO:0000313" key="2">
    <source>
        <dbReference type="Proteomes" id="UP000033428"/>
    </source>
</evidence>
<organism evidence="1 2">
    <name type="scientific">Candidatus Omnitrophus magneticus</name>
    <dbReference type="NCBI Taxonomy" id="1609969"/>
    <lineage>
        <taxon>Bacteria</taxon>
        <taxon>Pseudomonadati</taxon>
        <taxon>Candidatus Omnitrophota</taxon>
        <taxon>Candidatus Omnitrophus</taxon>
    </lineage>
</organism>
<accession>A0A0F0CQ06</accession>
<protein>
    <recommendedName>
        <fullName evidence="3">Delta-aminolevulinic acid dehydratase</fullName>
    </recommendedName>
</protein>
<sequence>MTKTKTVGLKSSNYFPLGKMKKEYLLSLYEYIKHNDYSGYDIFDGLNAKLPKYLGLYNSPLFRLFWIQLNKNLPINLRPLFLTPKGFNPKGGALFILGLVDLYLSEKDPQYLEDIKYLLTKIFFVRIKTAYGSAWGYNFEWQARAFRVPEGTPNIVTTVYIAKALLLCQEKLGMDFSGTLKGIKEFILKEMVNFETNDEMCFNYIPREDAQVHNANLLAASFLAEYYSLYKEDALIKKIEKSVKFSIKAIRANFSWPYGTKPFHSWVDNFHTAFNIESLIIIDSILPHLGLKNIIERTTAYYFDKLFDYDGTAKYYSNKKYPIDIHVLCEVKILLNKLKDLSEKYKINKNKTRALEIKNNEWLEKFRSPRGYFYSQCKDFFWNKISYIRWGQAWAFYALSTDLPFSKEEENKNG</sequence>
<evidence type="ECO:0008006" key="3">
    <source>
        <dbReference type="Google" id="ProtNLM"/>
    </source>
</evidence>
<reference evidence="1 2" key="1">
    <citation type="submission" date="2015-02" db="EMBL/GenBank/DDBJ databases">
        <title>Single-cell genomics of uncultivated deep-branching MTB reveals a conserved set of magnetosome genes.</title>
        <authorList>
            <person name="Kolinko S."/>
            <person name="Richter M."/>
            <person name="Glockner F.O."/>
            <person name="Brachmann A."/>
            <person name="Schuler D."/>
        </authorList>
    </citation>
    <scope>NUCLEOTIDE SEQUENCE [LARGE SCALE GENOMIC DNA]</scope>
    <source>
        <strain evidence="1">SKK-01</strain>
    </source>
</reference>
<proteinExistence type="predicted"/>
<name>A0A0F0CQ06_9BACT</name>
<dbReference type="AlphaFoldDB" id="A0A0F0CQ06"/>
<dbReference type="InterPro" id="IPR008930">
    <property type="entry name" value="Terpenoid_cyclase/PrenylTrfase"/>
</dbReference>
<gene>
    <name evidence="1" type="ORF">OMAG_000733</name>
</gene>
<dbReference type="Proteomes" id="UP000033428">
    <property type="component" value="Unassembled WGS sequence"/>
</dbReference>
<comment type="caution">
    <text evidence="1">The sequence shown here is derived from an EMBL/GenBank/DDBJ whole genome shotgun (WGS) entry which is preliminary data.</text>
</comment>
<keyword evidence="2" id="KW-1185">Reference proteome</keyword>
<evidence type="ECO:0000313" key="1">
    <source>
        <dbReference type="EMBL" id="KJJ85408.1"/>
    </source>
</evidence>